<dbReference type="Pfam" id="PF00474">
    <property type="entry name" value="SSF"/>
    <property type="match status" value="1"/>
</dbReference>
<comment type="subcellular location">
    <subcellularLocation>
        <location evidence="1">Membrane</location>
        <topology evidence="1">Multi-pass membrane protein</topology>
    </subcellularLocation>
</comment>
<dbReference type="InterPro" id="IPR001734">
    <property type="entry name" value="Na/solute_symporter"/>
</dbReference>
<feature type="transmembrane region" description="Helical" evidence="7">
    <location>
        <begin position="442"/>
        <end position="461"/>
    </location>
</feature>
<evidence type="ECO:0008006" key="9">
    <source>
        <dbReference type="Google" id="ProtNLM"/>
    </source>
</evidence>
<comment type="similarity">
    <text evidence="2">Belongs to the sodium:solute symporter (SSF) (TC 2.A.21) family.</text>
</comment>
<evidence type="ECO:0000256" key="7">
    <source>
        <dbReference type="SAM" id="Phobius"/>
    </source>
</evidence>
<protein>
    <recommendedName>
        <fullName evidence="9">Sodium:solute symporter</fullName>
    </recommendedName>
</protein>
<feature type="transmembrane region" description="Helical" evidence="7">
    <location>
        <begin position="41"/>
        <end position="64"/>
    </location>
</feature>
<evidence type="ECO:0000256" key="6">
    <source>
        <dbReference type="ARBA" id="ARBA00023136"/>
    </source>
</evidence>
<keyword evidence="6 7" id="KW-0472">Membrane</keyword>
<dbReference type="PANTHER" id="PTHR48086">
    <property type="entry name" value="SODIUM/PROLINE SYMPORTER-RELATED"/>
    <property type="match status" value="1"/>
</dbReference>
<evidence type="ECO:0000256" key="2">
    <source>
        <dbReference type="ARBA" id="ARBA00006434"/>
    </source>
</evidence>
<feature type="transmembrane region" description="Helical" evidence="7">
    <location>
        <begin position="179"/>
        <end position="200"/>
    </location>
</feature>
<evidence type="ECO:0000256" key="5">
    <source>
        <dbReference type="ARBA" id="ARBA00022989"/>
    </source>
</evidence>
<feature type="transmembrane region" description="Helical" evidence="7">
    <location>
        <begin position="151"/>
        <end position="172"/>
    </location>
</feature>
<evidence type="ECO:0000256" key="1">
    <source>
        <dbReference type="ARBA" id="ARBA00004141"/>
    </source>
</evidence>
<accession>A0A381R3J2</accession>
<feature type="transmembrane region" description="Helical" evidence="7">
    <location>
        <begin position="255"/>
        <end position="280"/>
    </location>
</feature>
<organism evidence="8">
    <name type="scientific">marine metagenome</name>
    <dbReference type="NCBI Taxonomy" id="408172"/>
    <lineage>
        <taxon>unclassified sequences</taxon>
        <taxon>metagenomes</taxon>
        <taxon>ecological metagenomes</taxon>
    </lineage>
</organism>
<evidence type="ECO:0000256" key="4">
    <source>
        <dbReference type="ARBA" id="ARBA00022692"/>
    </source>
</evidence>
<dbReference type="InterPro" id="IPR050277">
    <property type="entry name" value="Sodium:Solute_Symporter"/>
</dbReference>
<dbReference type="CDD" id="cd10322">
    <property type="entry name" value="SLC5sbd"/>
    <property type="match status" value="1"/>
</dbReference>
<feature type="transmembrane region" description="Helical" evidence="7">
    <location>
        <begin position="70"/>
        <end position="88"/>
    </location>
</feature>
<keyword evidence="3" id="KW-0813">Transport</keyword>
<dbReference type="EMBL" id="UINC01001673">
    <property type="protein sequence ID" value="SUZ86272.1"/>
    <property type="molecule type" value="Genomic_DNA"/>
</dbReference>
<feature type="transmembrane region" description="Helical" evidence="7">
    <location>
        <begin position="349"/>
        <end position="368"/>
    </location>
</feature>
<feature type="transmembrane region" description="Helical" evidence="7">
    <location>
        <begin position="411"/>
        <end position="430"/>
    </location>
</feature>
<gene>
    <name evidence="8" type="ORF">METZ01_LOCUS39126</name>
</gene>
<dbReference type="PANTHER" id="PTHR48086:SF7">
    <property type="entry name" value="SODIUM-SOLUTE SYMPORTER-RELATED"/>
    <property type="match status" value="1"/>
</dbReference>
<feature type="transmembrane region" description="Helical" evidence="7">
    <location>
        <begin position="109"/>
        <end position="131"/>
    </location>
</feature>
<evidence type="ECO:0000313" key="8">
    <source>
        <dbReference type="EMBL" id="SUZ86272.1"/>
    </source>
</evidence>
<feature type="transmembrane region" description="Helical" evidence="7">
    <location>
        <begin position="6"/>
        <end position="21"/>
    </location>
</feature>
<proteinExistence type="inferred from homology"/>
<dbReference type="AlphaFoldDB" id="A0A381R3J2"/>
<name>A0A381R3J2_9ZZZZ</name>
<dbReference type="InterPro" id="IPR038377">
    <property type="entry name" value="Na/Glc_symporter_sf"/>
</dbReference>
<sequence>MYLLAVITYLGLLVVGSIWGSRKIRTGDDFLVAGRSLPARVLVFTLLSTWIGSGSLFGGAGLGYRVGFPALWQSAGAWVGIALIYWIAPRVRNIAQYTVPDILELRYGPAARVLGTVTTVIAYSTIAAYQFRGGGRLLELLAGVDPRTGALITAIFCVTYTSLAGMLSIAYLDVVNGSIMAIGVVLAVGSLVGDAGGLTVALSQLRPDQVSLFGSLSPQTALALFFPTMFLLLGEANMYQKFFSAKDARAAKMAVVGWIAGTVIVETLIDSIGVFGSQVIPGLGTEASEAIVISVALQALPTFVGIVLVCGASAIIVSTANSFLLTPATNLMRDVYQRFINPDVSGTQVLLYTRLMVVVLGVIGYVAGNFFPTILAMALWAYTMYGASITPALLAAFVWPRATRLGGVASIGMGIMTTLVWEIIGMARAVDGVAMYPFGFQTIYPALTLSIVTLISVSLVTSRVDS</sequence>
<keyword evidence="5 7" id="KW-1133">Transmembrane helix</keyword>
<evidence type="ECO:0000256" key="3">
    <source>
        <dbReference type="ARBA" id="ARBA00022448"/>
    </source>
</evidence>
<dbReference type="Gene3D" id="1.20.1730.10">
    <property type="entry name" value="Sodium/glucose cotransporter"/>
    <property type="match status" value="1"/>
</dbReference>
<dbReference type="GO" id="GO:0005886">
    <property type="term" value="C:plasma membrane"/>
    <property type="evidence" value="ECO:0007669"/>
    <property type="project" value="TreeGrafter"/>
</dbReference>
<reference evidence="8" key="1">
    <citation type="submission" date="2018-05" db="EMBL/GenBank/DDBJ databases">
        <authorList>
            <person name="Lanie J.A."/>
            <person name="Ng W.-L."/>
            <person name="Kazmierczak K.M."/>
            <person name="Andrzejewski T.M."/>
            <person name="Davidsen T.M."/>
            <person name="Wayne K.J."/>
            <person name="Tettelin H."/>
            <person name="Glass J.I."/>
            <person name="Rusch D."/>
            <person name="Podicherti R."/>
            <person name="Tsui H.-C.T."/>
            <person name="Winkler M.E."/>
        </authorList>
    </citation>
    <scope>NUCLEOTIDE SEQUENCE</scope>
</reference>
<feature type="transmembrane region" description="Helical" evidence="7">
    <location>
        <begin position="300"/>
        <end position="328"/>
    </location>
</feature>
<feature type="transmembrane region" description="Helical" evidence="7">
    <location>
        <begin position="374"/>
        <end position="399"/>
    </location>
</feature>
<feature type="transmembrane region" description="Helical" evidence="7">
    <location>
        <begin position="212"/>
        <end position="234"/>
    </location>
</feature>
<keyword evidence="4 7" id="KW-0812">Transmembrane</keyword>
<dbReference type="GO" id="GO:0022857">
    <property type="term" value="F:transmembrane transporter activity"/>
    <property type="evidence" value="ECO:0007669"/>
    <property type="project" value="InterPro"/>
</dbReference>
<dbReference type="PROSITE" id="PS50283">
    <property type="entry name" value="NA_SOLUT_SYMP_3"/>
    <property type="match status" value="1"/>
</dbReference>